<reference evidence="1 2" key="1">
    <citation type="journal article" date="2019" name="Nat. Med.">
        <title>A library of human gut bacterial isolates paired with longitudinal multiomics data enables mechanistic microbiome research.</title>
        <authorList>
            <person name="Poyet M."/>
            <person name="Groussin M."/>
            <person name="Gibbons S.M."/>
            <person name="Avila-Pacheco J."/>
            <person name="Jiang X."/>
            <person name="Kearney S.M."/>
            <person name="Perrotta A.R."/>
            <person name="Berdy B."/>
            <person name="Zhao S."/>
            <person name="Lieberman T.D."/>
            <person name="Swanson P.K."/>
            <person name="Smith M."/>
            <person name="Roesemann S."/>
            <person name="Alexander J.E."/>
            <person name="Rich S.A."/>
            <person name="Livny J."/>
            <person name="Vlamakis H."/>
            <person name="Clish C."/>
            <person name="Bullock K."/>
            <person name="Deik A."/>
            <person name="Scott J."/>
            <person name="Pierce K.A."/>
            <person name="Xavier R.J."/>
            <person name="Alm E.J."/>
        </authorList>
    </citation>
    <scope>NUCLEOTIDE SEQUENCE [LARGE SCALE GENOMIC DNA]</scope>
    <source>
        <strain evidence="1 2">BIOML-A2</strain>
    </source>
</reference>
<gene>
    <name evidence="1" type="ORF">GKE97_13305</name>
</gene>
<dbReference type="EMBL" id="WKPR01000013">
    <property type="protein sequence ID" value="MSB20488.1"/>
    <property type="molecule type" value="Genomic_DNA"/>
</dbReference>
<dbReference type="Proteomes" id="UP000434475">
    <property type="component" value="Unassembled WGS sequence"/>
</dbReference>
<organism evidence="1 2">
    <name type="scientific">Flavonifractor plautii</name>
    <name type="common">Fusobacterium plautii</name>
    <dbReference type="NCBI Taxonomy" id="292800"/>
    <lineage>
        <taxon>Bacteria</taxon>
        <taxon>Bacillati</taxon>
        <taxon>Bacillota</taxon>
        <taxon>Clostridia</taxon>
        <taxon>Eubacteriales</taxon>
        <taxon>Oscillospiraceae</taxon>
        <taxon>Flavonifractor</taxon>
    </lineage>
</organism>
<sequence length="238" mass="26502">MVGETEIRKAFSLSLNGTTVEPGCIYGGPDEAPHLDLVQEEPGKEIFWIKNGGVYVAARNIVSGVSWTDLYVNGWVLGRELELDGRAYLCRLMEVGETADRYCEYERLLAFVALDHARTNSLSWGREQTGEKMAAARGGSGCKNWCSLPYDNRSGACGWRPILEPIMLVLNDASIGQDIEVRKLGSNIVVCGKLLHFTDYDLIIEVDGFVWPSLDWGKEIDPGIWALDRSQLGYMSYI</sequence>
<dbReference type="RefSeq" id="WP_172697743.1">
    <property type="nucleotide sequence ID" value="NZ_JAQLWY010000015.1"/>
</dbReference>
<name>A0A6I2R1G7_FLAPL</name>
<comment type="caution">
    <text evidence="1">The sequence shown here is derived from an EMBL/GenBank/DDBJ whole genome shotgun (WGS) entry which is preliminary data.</text>
</comment>
<dbReference type="AlphaFoldDB" id="A0A6I2R1G7"/>
<evidence type="ECO:0000313" key="1">
    <source>
        <dbReference type="EMBL" id="MSB20488.1"/>
    </source>
</evidence>
<protein>
    <submittedName>
        <fullName evidence="1">Uncharacterized protein</fullName>
    </submittedName>
</protein>
<accession>A0A6I2R1G7</accession>
<proteinExistence type="predicted"/>
<evidence type="ECO:0000313" key="2">
    <source>
        <dbReference type="Proteomes" id="UP000434475"/>
    </source>
</evidence>